<feature type="compositionally biased region" description="Basic and acidic residues" evidence="1">
    <location>
        <begin position="1279"/>
        <end position="1298"/>
    </location>
</feature>
<evidence type="ECO:0000256" key="1">
    <source>
        <dbReference type="SAM" id="MobiDB-lite"/>
    </source>
</evidence>
<feature type="compositionally biased region" description="Acidic residues" evidence="1">
    <location>
        <begin position="1509"/>
        <end position="1520"/>
    </location>
</feature>
<sequence>MAAAGAQKTRNVGKKHAKSAPALAGAKHLATASNKSIMDILVPAHLRVILPGRSIEVDTEYAGVVSIAVPEPRYNTERYPRYKCVHCPALFVARDAQQCARHFLPDSLPASTFFAASELTKAKGGRFVVECAATPPGLRKKLLQFGCPEGTWAAPSLEVPSADLSGSGSSRESSSEASSDSEASASASNSDSDDSSGGSAYEQILAPRHLVRDVVRDYFEGQPDPDTEDKSVRKTSLRIRDEEPMSRDNRSQFVWVVKGAKGHYSLNAEDAKVDERDRGGTNCSICGNITTNNVFRIRCFLRRQHGDPPESEVPREMRPEVYRVGNLCCQRLMGKVLPPSLSRNRASTSSGSQNSGQCQGQGEPSPSGQKPHRMVLPSLRHRLCKALVQNPGTSDQVEEWSETLEQLGPDERQVVSQMLHGELSRIIKSCARGSAAWRVLARRKRRSAPGSGEAGEEAASRNVKVRTRGGFVTATETTTYEEEEEVEEVPDKFAELQGKLEEVQEEPTVRKVQDHASKYRKLKAASLQQAVQPGMSHLLPPWTVEGSVYSLAPHELYAPLPADRQRPPYVLVVPSYGRPERLQSNTLALLKRQGIPQERIEVWLAPGCAPGQSLTEETRYRQALAKHWPRVKLRMGVRGIMEQRWHIGLHFPEDTHIVSFDDDVPELYHKWKPGTGSETMEPLPAGGLEALIHHAHDVMRQEGAYIWGLNASSNSMNMHVGRISRKNGMVNGFMYGFRNRPRLDNLRSVICSPTEDVERSCRIYAHDGIVLRYLMYCARTIFKAPEGISLLYDSPQERKAAEESAICRLAEEFQELMEVRQGVQRRKTAGAMNFRFKPIGLGPLAPTGHTAEALRKSLEEEEPRRGSEKRGSETAESGAGVQRDADAPTNEALLANAKLETMLLERCVALQDSLQRADKESTSDEHHKGDPPRLPGSEGQRSAPEVLEELLSAWAKPGRQVEVVPEEPKVEGSVGKAEPSAPAEFEAFEQTSPKQEDQFKKKESEQVEDFHFEAAPLPPQFPNFQEFQQFQTGQCGEQMIAPLTPPELLPTRGSITPAPLLAAMVMERHVEQAKAALSLSQLASPSLAQQADTLDAHPWPLAAGVENDDAICMLDFKGFSRPCLNTIFYANEHLRVNGKRTYWSSDGSLFLYCYWDQLIGHWRWAIAKRWDMGTDMLYSVQAGKTGGLAFQVGYSEWAEGIDGSFAVFQIQPGVTLKSEPVCSPASLFHQPAQLSKLEISGEQALNMEDISRATKRERGQEMHAVAKKQKLSEEEKEEDENREKDEKKTEDNEVKQDARGLIWLDEDTEAMFAMGASSATQTSIESPSGKIVSMEATSIPFASASASAEARPACSPNNEIADYAASLANYKDQNKRADAAEPDQVEAMNMKAFSQNEEQQESDDSVRVKDDEDDDDDDGDDVDRDAAAAAAPDAAPDAEDQEGAADDDDDNELRKALQATLAQEDEDFDAGSLDFLAAQCQETLNPLGGRLLPSAEHEADEIVILEEYEAVSPASDEDTIEPGSPLSDDEGSRSRSPVGDCSLVPQFPEVAIPEPMDFGPPPRLAGRAAMLLQLSRDLQPSSSAPIFEHVYRRPFIPRQADDEWSTNAK</sequence>
<reference evidence="2" key="1">
    <citation type="submission" date="2021-02" db="EMBL/GenBank/DDBJ databases">
        <authorList>
            <person name="Dougan E. K."/>
            <person name="Rhodes N."/>
            <person name="Thang M."/>
            <person name="Chan C."/>
        </authorList>
    </citation>
    <scope>NUCLEOTIDE SEQUENCE</scope>
</reference>
<dbReference type="EMBL" id="CAJNNV010029987">
    <property type="protein sequence ID" value="CAE8630952.1"/>
    <property type="molecule type" value="Genomic_DNA"/>
</dbReference>
<proteinExistence type="predicted"/>
<keyword evidence="3" id="KW-1185">Reference proteome</keyword>
<evidence type="ECO:0000313" key="3">
    <source>
        <dbReference type="Proteomes" id="UP000654075"/>
    </source>
</evidence>
<protein>
    <submittedName>
        <fullName evidence="2">Uncharacterized protein</fullName>
    </submittedName>
</protein>
<feature type="region of interest" description="Disordered" evidence="1">
    <location>
        <begin position="339"/>
        <end position="373"/>
    </location>
</feature>
<comment type="caution">
    <text evidence="2">The sequence shown here is derived from an EMBL/GenBank/DDBJ whole genome shotgun (WGS) entry which is preliminary data.</text>
</comment>
<feature type="compositionally biased region" description="Acidic residues" evidence="1">
    <location>
        <begin position="1436"/>
        <end position="1451"/>
    </location>
</feature>
<dbReference type="Proteomes" id="UP000654075">
    <property type="component" value="Unassembled WGS sequence"/>
</dbReference>
<feature type="compositionally biased region" description="Basic and acidic residues" evidence="1">
    <location>
        <begin position="228"/>
        <end position="244"/>
    </location>
</feature>
<feature type="region of interest" description="Disordered" evidence="1">
    <location>
        <begin position="219"/>
        <end position="244"/>
    </location>
</feature>
<feature type="compositionally biased region" description="Acidic residues" evidence="1">
    <location>
        <begin position="1411"/>
        <end position="1423"/>
    </location>
</feature>
<feature type="region of interest" description="Disordered" evidence="1">
    <location>
        <begin position="915"/>
        <end position="943"/>
    </location>
</feature>
<feature type="compositionally biased region" description="Basic and acidic residues" evidence="1">
    <location>
        <begin position="915"/>
        <end position="931"/>
    </location>
</feature>
<evidence type="ECO:0000313" key="2">
    <source>
        <dbReference type="EMBL" id="CAE8630952.1"/>
    </source>
</evidence>
<feature type="region of interest" description="Disordered" evidence="1">
    <location>
        <begin position="1254"/>
        <end position="1299"/>
    </location>
</feature>
<feature type="region of interest" description="Disordered" evidence="1">
    <location>
        <begin position="157"/>
        <end position="200"/>
    </location>
</feature>
<feature type="region of interest" description="Disordered" evidence="1">
    <location>
        <begin position="1372"/>
        <end position="1460"/>
    </location>
</feature>
<feature type="compositionally biased region" description="Basic and acidic residues" evidence="1">
    <location>
        <begin position="855"/>
        <end position="873"/>
    </location>
</feature>
<feature type="compositionally biased region" description="Low complexity" evidence="1">
    <location>
        <begin position="161"/>
        <end position="200"/>
    </location>
</feature>
<feature type="region of interest" description="Disordered" evidence="1">
    <location>
        <begin position="1"/>
        <end position="20"/>
    </location>
</feature>
<organism evidence="2 3">
    <name type="scientific">Polarella glacialis</name>
    <name type="common">Dinoflagellate</name>
    <dbReference type="NCBI Taxonomy" id="89957"/>
    <lineage>
        <taxon>Eukaryota</taxon>
        <taxon>Sar</taxon>
        <taxon>Alveolata</taxon>
        <taxon>Dinophyceae</taxon>
        <taxon>Suessiales</taxon>
        <taxon>Suessiaceae</taxon>
        <taxon>Polarella</taxon>
    </lineage>
</organism>
<feature type="region of interest" description="Disordered" evidence="1">
    <location>
        <begin position="1509"/>
        <end position="1542"/>
    </location>
</feature>
<gene>
    <name evidence="2" type="ORF">PGLA1383_LOCUS47117</name>
</gene>
<feature type="region of interest" description="Disordered" evidence="1">
    <location>
        <begin position="855"/>
        <end position="888"/>
    </location>
</feature>
<feature type="compositionally biased region" description="Low complexity" evidence="1">
    <location>
        <begin position="349"/>
        <end position="362"/>
    </location>
</feature>
<accession>A0A813H030</accession>
<name>A0A813H030_POLGL</name>